<proteinExistence type="inferred from homology"/>
<dbReference type="Proteomes" id="UP001501323">
    <property type="component" value="Unassembled WGS sequence"/>
</dbReference>
<name>A0ABP9DR40_9GAMM</name>
<reference evidence="13" key="1">
    <citation type="journal article" date="2019" name="Int. J. Syst. Evol. Microbiol.">
        <title>The Global Catalogue of Microorganisms (GCM) 10K type strain sequencing project: providing services to taxonomists for standard genome sequencing and annotation.</title>
        <authorList>
            <consortium name="The Broad Institute Genomics Platform"/>
            <consortium name="The Broad Institute Genome Sequencing Center for Infectious Disease"/>
            <person name="Wu L."/>
            <person name="Ma J."/>
        </authorList>
    </citation>
    <scope>NUCLEOTIDE SEQUENCE [LARGE SCALE GENOMIC DNA]</scope>
    <source>
        <strain evidence="13">JCM 18392</strain>
    </source>
</reference>
<dbReference type="PANTHER" id="PTHR21089">
    <property type="entry name" value="SHIKIMATE DEHYDROGENASE"/>
    <property type="match status" value="1"/>
</dbReference>
<evidence type="ECO:0000256" key="1">
    <source>
        <dbReference type="ARBA" id="ARBA00004871"/>
    </source>
</evidence>
<dbReference type="Gene3D" id="3.40.50.720">
    <property type="entry name" value="NAD(P)-binding Rossmann-like Domain"/>
    <property type="match status" value="1"/>
</dbReference>
<dbReference type="EMBL" id="BAABJY010000001">
    <property type="protein sequence ID" value="GAA4856071.1"/>
    <property type="molecule type" value="Genomic_DNA"/>
</dbReference>
<evidence type="ECO:0000256" key="7">
    <source>
        <dbReference type="ARBA" id="ARBA00049442"/>
    </source>
</evidence>
<dbReference type="InterPro" id="IPR013708">
    <property type="entry name" value="Shikimate_DH-bd_N"/>
</dbReference>
<keyword evidence="4 8" id="KW-0521">NADP</keyword>
<evidence type="ECO:0000259" key="9">
    <source>
        <dbReference type="Pfam" id="PF01488"/>
    </source>
</evidence>
<feature type="binding site" evidence="8">
    <location>
        <position position="243"/>
    </location>
    <ligand>
        <name>NADP(+)</name>
        <dbReference type="ChEBI" id="CHEBI:58349"/>
    </ligand>
</feature>
<dbReference type="InterPro" id="IPR036291">
    <property type="entry name" value="NAD(P)-bd_dom_sf"/>
</dbReference>
<dbReference type="NCBIfam" id="TIGR00507">
    <property type="entry name" value="aroE"/>
    <property type="match status" value="1"/>
</dbReference>
<dbReference type="CDD" id="cd01065">
    <property type="entry name" value="NAD_bind_Shikimate_DH"/>
    <property type="match status" value="1"/>
</dbReference>
<comment type="function">
    <text evidence="8">Involved in the biosynthesis of the chorismate, which leads to the biosynthesis of aromatic amino acids. Catalyzes the reversible NADPH linked reduction of 3-dehydroshikimate (DHSA) to yield shikimate (SA).</text>
</comment>
<dbReference type="Pfam" id="PF18317">
    <property type="entry name" value="SDH_C"/>
    <property type="match status" value="1"/>
</dbReference>
<dbReference type="PANTHER" id="PTHR21089:SF1">
    <property type="entry name" value="BIFUNCTIONAL 3-DEHYDROQUINATE DEHYDRATASE_SHIKIMATE DEHYDROGENASE, CHLOROPLASTIC"/>
    <property type="match status" value="1"/>
</dbReference>
<feature type="active site" description="Proton acceptor" evidence="8">
    <location>
        <position position="69"/>
    </location>
</feature>
<comment type="subunit">
    <text evidence="8">Homodimer.</text>
</comment>
<dbReference type="Pfam" id="PF08501">
    <property type="entry name" value="Shikimate_dh_N"/>
    <property type="match status" value="1"/>
</dbReference>
<gene>
    <name evidence="8 12" type="primary">aroE</name>
    <name evidence="12" type="ORF">GCM10023332_04630</name>
</gene>
<feature type="domain" description="Shikimate dehydrogenase substrate binding N-terminal" evidence="10">
    <location>
        <begin position="10"/>
        <end position="92"/>
    </location>
</feature>
<evidence type="ECO:0000256" key="4">
    <source>
        <dbReference type="ARBA" id="ARBA00022857"/>
    </source>
</evidence>
<protein>
    <recommendedName>
        <fullName evidence="2 8">Shikimate dehydrogenase (NADP(+))</fullName>
        <shortName evidence="8">SDH</shortName>
        <ecNumber evidence="2 8">1.1.1.25</ecNumber>
    </recommendedName>
</protein>
<dbReference type="Gene3D" id="3.40.50.10860">
    <property type="entry name" value="Leucine Dehydrogenase, chain A, domain 1"/>
    <property type="match status" value="1"/>
</dbReference>
<feature type="binding site" evidence="8">
    <location>
        <position position="65"/>
    </location>
    <ligand>
        <name>shikimate</name>
        <dbReference type="ChEBI" id="CHEBI:36208"/>
    </ligand>
</feature>
<dbReference type="RefSeq" id="WP_345293880.1">
    <property type="nucleotide sequence ID" value="NZ_BAABJY010000001.1"/>
</dbReference>
<dbReference type="InterPro" id="IPR011342">
    <property type="entry name" value="Shikimate_DH"/>
</dbReference>
<comment type="catalytic activity">
    <reaction evidence="7 8">
        <text>shikimate + NADP(+) = 3-dehydroshikimate + NADPH + H(+)</text>
        <dbReference type="Rhea" id="RHEA:17737"/>
        <dbReference type="ChEBI" id="CHEBI:15378"/>
        <dbReference type="ChEBI" id="CHEBI:16630"/>
        <dbReference type="ChEBI" id="CHEBI:36208"/>
        <dbReference type="ChEBI" id="CHEBI:57783"/>
        <dbReference type="ChEBI" id="CHEBI:58349"/>
        <dbReference type="EC" id="1.1.1.25"/>
    </reaction>
</comment>
<dbReference type="SUPFAM" id="SSF53223">
    <property type="entry name" value="Aminoacid dehydrogenase-like, N-terminal domain"/>
    <property type="match status" value="1"/>
</dbReference>
<dbReference type="HAMAP" id="MF_00222">
    <property type="entry name" value="Shikimate_DH_AroE"/>
    <property type="match status" value="1"/>
</dbReference>
<feature type="binding site" evidence="8">
    <location>
        <position position="105"/>
    </location>
    <ligand>
        <name>shikimate</name>
        <dbReference type="ChEBI" id="CHEBI:36208"/>
    </ligand>
</feature>
<evidence type="ECO:0000259" key="11">
    <source>
        <dbReference type="Pfam" id="PF18317"/>
    </source>
</evidence>
<evidence type="ECO:0000256" key="3">
    <source>
        <dbReference type="ARBA" id="ARBA00022605"/>
    </source>
</evidence>
<evidence type="ECO:0000256" key="8">
    <source>
        <dbReference type="HAMAP-Rule" id="MF_00222"/>
    </source>
</evidence>
<keyword evidence="6 8" id="KW-0057">Aromatic amino acid biosynthesis</keyword>
<feature type="binding site" evidence="8">
    <location>
        <position position="221"/>
    </location>
    <ligand>
        <name>shikimate</name>
        <dbReference type="ChEBI" id="CHEBI:36208"/>
    </ligand>
</feature>
<evidence type="ECO:0000256" key="2">
    <source>
        <dbReference type="ARBA" id="ARBA00012962"/>
    </source>
</evidence>
<sequence>MTQAPARHALFGHPVAHSLSPQIHAMFGRETGIALTYEAIDCRPEDFAAALERFMAEDGTGANVTLPLKEVAFPLCAQVSERARASGVINTLVREGEAWHGDNTDGQGLLRDLRNRQALDLRQRRTLLLGAGGGARGVAPALLDAGIGDLFVVNRDGTRADALVDRLGLPGKVHARYYDDLGELGDFSLIVNATSAARNTGLPKLPMSLVGSRTACVDLSYGEASIPFLSWARAARAHDVVDGLGMLVEQAAESFKLWHGVRPDADPVYAELRQRHDALVTAD</sequence>
<feature type="domain" description="SDH C-terminal" evidence="11">
    <location>
        <begin position="243"/>
        <end position="273"/>
    </location>
</feature>
<feature type="binding site" evidence="8">
    <location>
        <position position="250"/>
    </location>
    <ligand>
        <name>shikimate</name>
        <dbReference type="ChEBI" id="CHEBI:36208"/>
    </ligand>
</feature>
<evidence type="ECO:0000313" key="12">
    <source>
        <dbReference type="EMBL" id="GAA4856071.1"/>
    </source>
</evidence>
<dbReference type="EC" id="1.1.1.25" evidence="2 8"/>
<keyword evidence="5 8" id="KW-0560">Oxidoreductase</keyword>
<comment type="caution">
    <text evidence="12">The sequence shown here is derived from an EMBL/GenBank/DDBJ whole genome shotgun (WGS) entry which is preliminary data.</text>
</comment>
<feature type="domain" description="Quinate/shikimate 5-dehydrogenase/glutamyl-tRNA reductase" evidence="9">
    <location>
        <begin position="117"/>
        <end position="198"/>
    </location>
</feature>
<comment type="similarity">
    <text evidence="8">Belongs to the shikimate dehydrogenase family.</text>
</comment>
<dbReference type="NCBIfam" id="NF001310">
    <property type="entry name" value="PRK00258.1-2"/>
    <property type="match status" value="1"/>
</dbReference>
<feature type="binding site" evidence="8">
    <location>
        <position position="219"/>
    </location>
    <ligand>
        <name>NADP(+)</name>
        <dbReference type="ChEBI" id="CHEBI:58349"/>
    </ligand>
</feature>
<keyword evidence="13" id="KW-1185">Reference proteome</keyword>
<feature type="binding site" evidence="8">
    <location>
        <position position="90"/>
    </location>
    <ligand>
        <name>shikimate</name>
        <dbReference type="ChEBI" id="CHEBI:36208"/>
    </ligand>
</feature>
<dbReference type="InterPro" id="IPR046346">
    <property type="entry name" value="Aminoacid_DH-like_N_sf"/>
</dbReference>
<comment type="pathway">
    <text evidence="1 8">Metabolic intermediate biosynthesis; chorismate biosynthesis; chorismate from D-erythrose 4-phosphate and phosphoenolpyruvate: step 4/7.</text>
</comment>
<comment type="caution">
    <text evidence="8">Lacks conserved residue(s) required for the propagation of feature annotation.</text>
</comment>
<dbReference type="SUPFAM" id="SSF51735">
    <property type="entry name" value="NAD(P)-binding Rossmann-fold domains"/>
    <property type="match status" value="1"/>
</dbReference>
<dbReference type="InterPro" id="IPR006151">
    <property type="entry name" value="Shikm_DH/Glu-tRNA_Rdtase"/>
</dbReference>
<accession>A0ABP9DR40</accession>
<evidence type="ECO:0000259" key="10">
    <source>
        <dbReference type="Pfam" id="PF08501"/>
    </source>
</evidence>
<keyword evidence="3 8" id="KW-0028">Amino-acid biosynthesis</keyword>
<evidence type="ECO:0000256" key="5">
    <source>
        <dbReference type="ARBA" id="ARBA00023002"/>
    </source>
</evidence>
<dbReference type="InterPro" id="IPR022893">
    <property type="entry name" value="Shikimate_DH_fam"/>
</dbReference>
<evidence type="ECO:0000313" key="13">
    <source>
        <dbReference type="Proteomes" id="UP001501323"/>
    </source>
</evidence>
<dbReference type="Pfam" id="PF01488">
    <property type="entry name" value="Shikimate_DH"/>
    <property type="match status" value="1"/>
</dbReference>
<feature type="binding site" evidence="8">
    <location>
        <position position="81"/>
    </location>
    <ligand>
        <name>NADP(+)</name>
        <dbReference type="ChEBI" id="CHEBI:58349"/>
    </ligand>
</feature>
<feature type="binding site" evidence="8">
    <location>
        <begin position="18"/>
        <end position="20"/>
    </location>
    <ligand>
        <name>shikimate</name>
        <dbReference type="ChEBI" id="CHEBI:36208"/>
    </ligand>
</feature>
<organism evidence="12 13">
    <name type="scientific">Luteimonas vadosa</name>
    <dbReference type="NCBI Taxonomy" id="1165507"/>
    <lineage>
        <taxon>Bacteria</taxon>
        <taxon>Pseudomonadati</taxon>
        <taxon>Pseudomonadota</taxon>
        <taxon>Gammaproteobacteria</taxon>
        <taxon>Lysobacterales</taxon>
        <taxon>Lysobacteraceae</taxon>
        <taxon>Luteimonas</taxon>
    </lineage>
</organism>
<evidence type="ECO:0000256" key="6">
    <source>
        <dbReference type="ARBA" id="ARBA00023141"/>
    </source>
</evidence>
<dbReference type="InterPro" id="IPR041121">
    <property type="entry name" value="SDH_C"/>
</dbReference>